<comment type="function">
    <text evidence="8">ABC transporter involved in fatty acid import. Transmembrane domains (TMD) form a pore in the membrane and the ATP-binding domain (NBD) is responsible for energy generation.</text>
</comment>
<feature type="transmembrane region" description="Helical" evidence="11">
    <location>
        <begin position="191"/>
        <end position="210"/>
    </location>
</feature>
<feature type="transmembrane region" description="Helical" evidence="11">
    <location>
        <begin position="216"/>
        <end position="235"/>
    </location>
</feature>
<dbReference type="GO" id="GO:0005524">
    <property type="term" value="F:ATP binding"/>
    <property type="evidence" value="ECO:0007669"/>
    <property type="project" value="UniProtKB-KW"/>
</dbReference>
<dbReference type="InterPro" id="IPR003439">
    <property type="entry name" value="ABC_transporter-like_ATP-bd"/>
</dbReference>
<dbReference type="SUPFAM" id="SSF52540">
    <property type="entry name" value="P-loop containing nucleoside triphosphate hydrolases"/>
    <property type="match status" value="1"/>
</dbReference>
<reference evidence="14 15" key="1">
    <citation type="submission" date="2020-07" db="EMBL/GenBank/DDBJ databases">
        <title>Sequencing the genomes of 1000 actinobacteria strains.</title>
        <authorList>
            <person name="Klenk H.-P."/>
        </authorList>
    </citation>
    <scope>NUCLEOTIDE SEQUENCE [LARGE SCALE GENOMIC DNA]</scope>
    <source>
        <strain evidence="14 15">DSM 26341</strain>
    </source>
</reference>
<dbReference type="CDD" id="cd18547">
    <property type="entry name" value="ABC_6TM_Tm288_like"/>
    <property type="match status" value="1"/>
</dbReference>
<accession>A0A7Z0D520</accession>
<sequence>MSHGAPPAKPVNFFASVARIFRLMKPDSLRIAIVAVMAIAAVALQVIAPKILGNATDTIFNGLLGKMAASIVGPDGTKAQAVTALRQGGHPKIADMLGASGAVPGQGIDFTQLGWILVGVLAIYVGAAFFNWAQGFITAGVVQRCMYRLRERVQAKLDTLPLKYFDKNTRGDVLSRVTNDIDNLSQTLNQAITQLLVSVLTVIGVLVMMFSISWLLALIALVAVPLAALATVLIAKRSQRQFAEQWKATGTLNGHIEEMFTGHEIVKAFGQQSRSLATFDGHNSQMYVASAKAQFLSGMMQPAMRFVSNLSYVAVAVAGGIRVANGQITIGGVQAFIQYSRQFTQPLAQLGSMANLLQSGVASAERVFQILDAEDQSPDPVPAAYPDVVRGDVEFEHVSFRYDKDTPLIEDLSLHARPGQTIAIVGPTGAGKTTLVNLLMRFYEIDSGSIMLDGVDTRSMSRDGLRANFGMVLQDAWLFGGTIRENLMYGAQDATEEQMIAAAEATYVDHFVRVLPDGYDTMLDENGAALSTGQRQLLTIARAFLADPAVLILDEATSSVDTRTELLIQHAMNRLRHSRTSFVIAHRLSTIRDAEAILVMQGGSIVETGRHNDLLEADGFYAELYNSQFAAPEVEDEPAAGA</sequence>
<dbReference type="GO" id="GO:0015421">
    <property type="term" value="F:ABC-type oligopeptide transporter activity"/>
    <property type="evidence" value="ECO:0007669"/>
    <property type="project" value="TreeGrafter"/>
</dbReference>
<dbReference type="CDD" id="cd03254">
    <property type="entry name" value="ABCC_Glucan_exporter_like"/>
    <property type="match status" value="1"/>
</dbReference>
<dbReference type="AlphaFoldDB" id="A0A7Z0D520"/>
<evidence type="ECO:0000259" key="12">
    <source>
        <dbReference type="PROSITE" id="PS50893"/>
    </source>
</evidence>
<feature type="transmembrane region" description="Helical" evidence="11">
    <location>
        <begin position="113"/>
        <end position="142"/>
    </location>
</feature>
<proteinExistence type="inferred from homology"/>
<dbReference type="InterPro" id="IPR003593">
    <property type="entry name" value="AAA+_ATPase"/>
</dbReference>
<keyword evidence="15" id="KW-1185">Reference proteome</keyword>
<dbReference type="FunFam" id="3.40.50.300:FF:000287">
    <property type="entry name" value="Multidrug ABC transporter ATP-binding protein"/>
    <property type="match status" value="1"/>
</dbReference>
<dbReference type="PANTHER" id="PTHR43394">
    <property type="entry name" value="ATP-DEPENDENT PERMEASE MDL1, MITOCHONDRIAL"/>
    <property type="match status" value="1"/>
</dbReference>
<keyword evidence="4" id="KW-0547">Nucleotide-binding</keyword>
<comment type="caution">
    <text evidence="14">The sequence shown here is derived from an EMBL/GenBank/DDBJ whole genome shotgun (WGS) entry which is preliminary data.</text>
</comment>
<feature type="domain" description="ABC transmembrane type-1" evidence="13">
    <location>
        <begin position="32"/>
        <end position="359"/>
    </location>
</feature>
<evidence type="ECO:0000256" key="7">
    <source>
        <dbReference type="ARBA" id="ARBA00023136"/>
    </source>
</evidence>
<dbReference type="Gene3D" id="3.40.50.300">
    <property type="entry name" value="P-loop containing nucleotide triphosphate hydrolases"/>
    <property type="match status" value="1"/>
</dbReference>
<keyword evidence="6 11" id="KW-1133">Transmembrane helix</keyword>
<dbReference type="PANTHER" id="PTHR43394:SF1">
    <property type="entry name" value="ATP-BINDING CASSETTE SUB-FAMILY B MEMBER 10, MITOCHONDRIAL"/>
    <property type="match status" value="1"/>
</dbReference>
<evidence type="ECO:0000256" key="11">
    <source>
        <dbReference type="SAM" id="Phobius"/>
    </source>
</evidence>
<dbReference type="PROSITE" id="PS50929">
    <property type="entry name" value="ABC_TM1F"/>
    <property type="match status" value="1"/>
</dbReference>
<gene>
    <name evidence="14" type="ORF">BJY26_003247</name>
</gene>
<comment type="similarity">
    <text evidence="9">Belongs to the ABC transporter superfamily. Lipid exporter (TC 3.A.1.106) family.</text>
</comment>
<evidence type="ECO:0000256" key="8">
    <source>
        <dbReference type="ARBA" id="ARBA00055053"/>
    </source>
</evidence>
<dbReference type="EMBL" id="JACBZP010000001">
    <property type="protein sequence ID" value="NYI68941.1"/>
    <property type="molecule type" value="Genomic_DNA"/>
</dbReference>
<evidence type="ECO:0000256" key="6">
    <source>
        <dbReference type="ARBA" id="ARBA00022989"/>
    </source>
</evidence>
<evidence type="ECO:0000256" key="1">
    <source>
        <dbReference type="ARBA" id="ARBA00004651"/>
    </source>
</evidence>
<organism evidence="14 15">
    <name type="scientific">Spelaeicoccus albus</name>
    <dbReference type="NCBI Taxonomy" id="1280376"/>
    <lineage>
        <taxon>Bacteria</taxon>
        <taxon>Bacillati</taxon>
        <taxon>Actinomycetota</taxon>
        <taxon>Actinomycetes</taxon>
        <taxon>Micrococcales</taxon>
        <taxon>Brevibacteriaceae</taxon>
        <taxon>Spelaeicoccus</taxon>
    </lineage>
</organism>
<evidence type="ECO:0000256" key="4">
    <source>
        <dbReference type="ARBA" id="ARBA00022741"/>
    </source>
</evidence>
<dbReference type="SMART" id="SM00382">
    <property type="entry name" value="AAA"/>
    <property type="match status" value="1"/>
</dbReference>
<dbReference type="SUPFAM" id="SSF90123">
    <property type="entry name" value="ABC transporter transmembrane region"/>
    <property type="match status" value="1"/>
</dbReference>
<evidence type="ECO:0000256" key="5">
    <source>
        <dbReference type="ARBA" id="ARBA00022840"/>
    </source>
</evidence>
<evidence type="ECO:0000256" key="10">
    <source>
        <dbReference type="ARBA" id="ARBA00071747"/>
    </source>
</evidence>
<dbReference type="RefSeq" id="WP_179429212.1">
    <property type="nucleotide sequence ID" value="NZ_JACBZP010000001.1"/>
</dbReference>
<evidence type="ECO:0000259" key="13">
    <source>
        <dbReference type="PROSITE" id="PS50929"/>
    </source>
</evidence>
<evidence type="ECO:0000256" key="9">
    <source>
        <dbReference type="ARBA" id="ARBA00061644"/>
    </source>
</evidence>
<name>A0A7Z0D520_9MICO</name>
<dbReference type="InterPro" id="IPR039421">
    <property type="entry name" value="Type_1_exporter"/>
</dbReference>
<dbReference type="PROSITE" id="PS50893">
    <property type="entry name" value="ABC_TRANSPORTER_2"/>
    <property type="match status" value="1"/>
</dbReference>
<evidence type="ECO:0000313" key="14">
    <source>
        <dbReference type="EMBL" id="NYI68941.1"/>
    </source>
</evidence>
<evidence type="ECO:0000256" key="2">
    <source>
        <dbReference type="ARBA" id="ARBA00022448"/>
    </source>
</evidence>
<evidence type="ECO:0000256" key="3">
    <source>
        <dbReference type="ARBA" id="ARBA00022692"/>
    </source>
</evidence>
<keyword evidence="7 11" id="KW-0472">Membrane</keyword>
<keyword evidence="5 14" id="KW-0067">ATP-binding</keyword>
<dbReference type="Gene3D" id="1.20.1560.10">
    <property type="entry name" value="ABC transporter type 1, transmembrane domain"/>
    <property type="match status" value="1"/>
</dbReference>
<feature type="domain" description="ABC transporter" evidence="12">
    <location>
        <begin position="393"/>
        <end position="627"/>
    </location>
</feature>
<dbReference type="Pfam" id="PF00005">
    <property type="entry name" value="ABC_tran"/>
    <property type="match status" value="1"/>
</dbReference>
<dbReference type="InterPro" id="IPR011527">
    <property type="entry name" value="ABC1_TM_dom"/>
</dbReference>
<keyword evidence="3 11" id="KW-0812">Transmembrane</keyword>
<evidence type="ECO:0000313" key="15">
    <source>
        <dbReference type="Proteomes" id="UP000539111"/>
    </source>
</evidence>
<protein>
    <recommendedName>
        <fullName evidence="10">Fatty acid ABC transporter ATP-binding/permease protein</fullName>
    </recommendedName>
</protein>
<dbReference type="GO" id="GO:0016887">
    <property type="term" value="F:ATP hydrolysis activity"/>
    <property type="evidence" value="ECO:0007669"/>
    <property type="project" value="InterPro"/>
</dbReference>
<feature type="transmembrane region" description="Helical" evidence="11">
    <location>
        <begin position="29"/>
        <end position="48"/>
    </location>
</feature>
<dbReference type="InterPro" id="IPR036640">
    <property type="entry name" value="ABC1_TM_sf"/>
</dbReference>
<dbReference type="GO" id="GO:0005886">
    <property type="term" value="C:plasma membrane"/>
    <property type="evidence" value="ECO:0007669"/>
    <property type="project" value="UniProtKB-SubCell"/>
</dbReference>
<dbReference type="InterPro" id="IPR027417">
    <property type="entry name" value="P-loop_NTPase"/>
</dbReference>
<keyword evidence="2" id="KW-0813">Transport</keyword>
<dbReference type="Pfam" id="PF00664">
    <property type="entry name" value="ABC_membrane"/>
    <property type="match status" value="1"/>
</dbReference>
<comment type="subcellular location">
    <subcellularLocation>
        <location evidence="1">Cell membrane</location>
        <topology evidence="1">Multi-pass membrane protein</topology>
    </subcellularLocation>
</comment>
<dbReference type="Proteomes" id="UP000539111">
    <property type="component" value="Unassembled WGS sequence"/>
</dbReference>